<proteinExistence type="predicted"/>
<dbReference type="Proteomes" id="UP001596411">
    <property type="component" value="Unassembled WGS sequence"/>
</dbReference>
<organism evidence="2 3">
    <name type="scientific">Halomonas salifodinae</name>
    <dbReference type="NCBI Taxonomy" id="438745"/>
    <lineage>
        <taxon>Bacteria</taxon>
        <taxon>Pseudomonadati</taxon>
        <taxon>Pseudomonadota</taxon>
        <taxon>Gammaproteobacteria</taxon>
        <taxon>Oceanospirillales</taxon>
        <taxon>Halomonadaceae</taxon>
        <taxon>Halomonas</taxon>
    </lineage>
</organism>
<name>A0ABW2F1D6_9GAMM</name>
<evidence type="ECO:0000313" key="3">
    <source>
        <dbReference type="Proteomes" id="UP001596411"/>
    </source>
</evidence>
<sequence>MAFGLLGGVTDAAVSAANSVASGSGGGWFQDIGKYATKAFDWLEQNPNTANVLGGVAAGIGTAYLQSKAREDEQDFEREMYGRRRRDEMINPGEIDSYGTHINSLSRGLLSHGMITGREV</sequence>
<dbReference type="RefSeq" id="WP_346064155.1">
    <property type="nucleotide sequence ID" value="NZ_BAAADR010000045.1"/>
</dbReference>
<feature type="compositionally biased region" description="Basic and acidic residues" evidence="1">
    <location>
        <begin position="77"/>
        <end position="89"/>
    </location>
</feature>
<feature type="region of interest" description="Disordered" evidence="1">
    <location>
        <begin position="74"/>
        <end position="95"/>
    </location>
</feature>
<keyword evidence="3" id="KW-1185">Reference proteome</keyword>
<comment type="caution">
    <text evidence="2">The sequence shown here is derived from an EMBL/GenBank/DDBJ whole genome shotgun (WGS) entry which is preliminary data.</text>
</comment>
<evidence type="ECO:0008006" key="4">
    <source>
        <dbReference type="Google" id="ProtNLM"/>
    </source>
</evidence>
<evidence type="ECO:0000256" key="1">
    <source>
        <dbReference type="SAM" id="MobiDB-lite"/>
    </source>
</evidence>
<gene>
    <name evidence="2" type="ORF">ACFQH5_20185</name>
</gene>
<evidence type="ECO:0000313" key="2">
    <source>
        <dbReference type="EMBL" id="MFC7091867.1"/>
    </source>
</evidence>
<accession>A0ABW2F1D6</accession>
<reference evidence="3" key="1">
    <citation type="journal article" date="2019" name="Int. J. Syst. Evol. Microbiol.">
        <title>The Global Catalogue of Microorganisms (GCM) 10K type strain sequencing project: providing services to taxonomists for standard genome sequencing and annotation.</title>
        <authorList>
            <consortium name="The Broad Institute Genomics Platform"/>
            <consortium name="The Broad Institute Genome Sequencing Center for Infectious Disease"/>
            <person name="Wu L."/>
            <person name="Ma J."/>
        </authorList>
    </citation>
    <scope>NUCLEOTIDE SEQUENCE [LARGE SCALE GENOMIC DNA]</scope>
    <source>
        <strain evidence="3">CGMCC 1.13666</strain>
    </source>
</reference>
<dbReference type="EMBL" id="JBHSZP010000049">
    <property type="protein sequence ID" value="MFC7091867.1"/>
    <property type="molecule type" value="Genomic_DNA"/>
</dbReference>
<protein>
    <recommendedName>
        <fullName evidence="4">DUF637 domain-containing protein</fullName>
    </recommendedName>
</protein>